<evidence type="ECO:0000313" key="9">
    <source>
        <dbReference type="Proteomes" id="UP000437736"/>
    </source>
</evidence>
<dbReference type="EMBL" id="WJHE01000765">
    <property type="protein sequence ID" value="MST33899.1"/>
    <property type="molecule type" value="Genomic_DNA"/>
</dbReference>
<dbReference type="CDD" id="cd07729">
    <property type="entry name" value="AHL_lactonase_MBL-fold"/>
    <property type="match status" value="1"/>
</dbReference>
<dbReference type="SMART" id="SM00849">
    <property type="entry name" value="Lactamase_B"/>
    <property type="match status" value="1"/>
</dbReference>
<dbReference type="InterPro" id="IPR051013">
    <property type="entry name" value="MBL_superfamily_lactonases"/>
</dbReference>
<feature type="region of interest" description="Disordered" evidence="6">
    <location>
        <begin position="1"/>
        <end position="32"/>
    </location>
</feature>
<keyword evidence="5" id="KW-0862">Zinc</keyword>
<evidence type="ECO:0000256" key="2">
    <source>
        <dbReference type="ARBA" id="ARBA00007749"/>
    </source>
</evidence>
<keyword evidence="9" id="KW-1185">Reference proteome</keyword>
<evidence type="ECO:0000313" key="8">
    <source>
        <dbReference type="EMBL" id="MST33899.1"/>
    </source>
</evidence>
<gene>
    <name evidence="8" type="ORF">GHK86_14375</name>
</gene>
<keyword evidence="3" id="KW-0479">Metal-binding</keyword>
<organism evidence="8 9">
    <name type="scientific">Acidiferrimicrobium australe</name>
    <dbReference type="NCBI Taxonomy" id="2664430"/>
    <lineage>
        <taxon>Bacteria</taxon>
        <taxon>Bacillati</taxon>
        <taxon>Actinomycetota</taxon>
        <taxon>Acidimicrobiia</taxon>
        <taxon>Acidimicrobiales</taxon>
        <taxon>Acidimicrobiaceae</taxon>
        <taxon>Acidiferrimicrobium</taxon>
    </lineage>
</organism>
<feature type="domain" description="Metallo-beta-lactamase" evidence="7">
    <location>
        <begin position="70"/>
        <end position="277"/>
    </location>
</feature>
<feature type="compositionally biased region" description="Low complexity" evidence="6">
    <location>
        <begin position="309"/>
        <end position="325"/>
    </location>
</feature>
<evidence type="ECO:0000256" key="4">
    <source>
        <dbReference type="ARBA" id="ARBA00022801"/>
    </source>
</evidence>
<dbReference type="PANTHER" id="PTHR42978">
    <property type="entry name" value="QUORUM-QUENCHING LACTONASE YTNP-RELATED-RELATED"/>
    <property type="match status" value="1"/>
</dbReference>
<evidence type="ECO:0000259" key="7">
    <source>
        <dbReference type="SMART" id="SM00849"/>
    </source>
</evidence>
<dbReference type="InterPro" id="IPR036866">
    <property type="entry name" value="RibonucZ/Hydroxyglut_hydro"/>
</dbReference>
<dbReference type="Proteomes" id="UP000437736">
    <property type="component" value="Unassembled WGS sequence"/>
</dbReference>
<dbReference type="PANTHER" id="PTHR42978:SF7">
    <property type="entry name" value="METALLO-HYDROLASE RV2300C-RELATED"/>
    <property type="match status" value="1"/>
</dbReference>
<dbReference type="SUPFAM" id="SSF56281">
    <property type="entry name" value="Metallo-hydrolase/oxidoreductase"/>
    <property type="match status" value="1"/>
</dbReference>
<dbReference type="Pfam" id="PF00753">
    <property type="entry name" value="Lactamase_B"/>
    <property type="match status" value="1"/>
</dbReference>
<accession>A0ABW9QVL4</accession>
<comment type="similarity">
    <text evidence="2">Belongs to the metallo-beta-lactamase superfamily.</text>
</comment>
<evidence type="ECO:0000256" key="3">
    <source>
        <dbReference type="ARBA" id="ARBA00022723"/>
    </source>
</evidence>
<comment type="caution">
    <text evidence="8">The sequence shown here is derived from an EMBL/GenBank/DDBJ whole genome shotgun (WGS) entry which is preliminary data.</text>
</comment>
<dbReference type="InterPro" id="IPR001279">
    <property type="entry name" value="Metallo-B-lactamas"/>
</dbReference>
<dbReference type="Gene3D" id="3.60.15.10">
    <property type="entry name" value="Ribonuclease Z/Hydroxyacylglutathione hydrolase-like"/>
    <property type="match status" value="1"/>
</dbReference>
<evidence type="ECO:0000256" key="1">
    <source>
        <dbReference type="ARBA" id="ARBA00001947"/>
    </source>
</evidence>
<feature type="region of interest" description="Disordered" evidence="6">
    <location>
        <begin position="288"/>
        <end position="325"/>
    </location>
</feature>
<comment type="cofactor">
    <cofactor evidence="1">
        <name>Zn(2+)</name>
        <dbReference type="ChEBI" id="CHEBI:29105"/>
    </cofactor>
</comment>
<evidence type="ECO:0000256" key="5">
    <source>
        <dbReference type="ARBA" id="ARBA00022833"/>
    </source>
</evidence>
<name>A0ABW9QVL4_9ACTN</name>
<keyword evidence="4" id="KW-0378">Hydrolase</keyword>
<reference evidence="8 9" key="1">
    <citation type="submission" date="2019-11" db="EMBL/GenBank/DDBJ databases">
        <title>Acidiferrimicrobium australis gen. nov., sp. nov., an acidophilic and obligately heterotrophic, member of the Actinobacteria that catalyses dissimilatory oxido- reduction of iron isolated from metal-rich acidic water in Chile.</title>
        <authorList>
            <person name="Gonzalez D."/>
            <person name="Huber K."/>
            <person name="Hedrich S."/>
            <person name="Rojas-Villalobos C."/>
            <person name="Quatrini R."/>
            <person name="Dinamarca M.A."/>
            <person name="Schwarz A."/>
            <person name="Canales C."/>
            <person name="Nancucheo I."/>
        </authorList>
    </citation>
    <scope>NUCLEOTIDE SEQUENCE [LARGE SCALE GENOMIC DNA]</scope>
    <source>
        <strain evidence="8 9">USS-CCA1</strain>
    </source>
</reference>
<feature type="compositionally biased region" description="Basic residues" evidence="6">
    <location>
        <begin position="1"/>
        <end position="13"/>
    </location>
</feature>
<proteinExistence type="inferred from homology"/>
<protein>
    <submittedName>
        <fullName evidence="8">MBL fold metallo-hydrolase</fullName>
    </submittedName>
</protein>
<evidence type="ECO:0000256" key="6">
    <source>
        <dbReference type="SAM" id="MobiDB-lite"/>
    </source>
</evidence>
<sequence length="325" mass="35135">MGGRRLRPRRAGRPGRQPAARGHVAPELSGDRAPGAVARRLFVIRSGGERTLRGLFDPWDPRAGETVEIPYYCYAIDHEAGWVLVDCGIHPALLEDPVARLGPQAAMSELVAAPGDDIASQLAGIGVRADQVVHVVLTHLHYDHCGGLCLLPAAEVHVQAVERAFAEAPPVYQAPAYQPDDWATVGRWREATGEVDLFGDGAVVAFPTPGHTPGHQSVHVRLAGGDVLVVGDAAYHPAKMRERRLPAYLWNPDAVVATWEALERRRDRSGATLLFSHYPAPDRLVLAPQAWHPPADTSGNEDEGEACGRPSCSPRSSRWRSSTSS</sequence>